<dbReference type="OrthoDB" id="9816293at2"/>
<name>A0A4Y3W664_NITWI</name>
<dbReference type="PANTHER" id="PTHR35813:SF1">
    <property type="entry name" value="INNER MEMBRANE PROTEIN YBAN"/>
    <property type="match status" value="1"/>
</dbReference>
<keyword evidence="1" id="KW-0812">Transmembrane</keyword>
<evidence type="ECO:0000313" key="2">
    <source>
        <dbReference type="EMBL" id="GEC14473.1"/>
    </source>
</evidence>
<accession>A0A4Y3W664</accession>
<dbReference type="PIRSF" id="PIRSF016789">
    <property type="entry name" value="DUF454"/>
    <property type="match status" value="1"/>
</dbReference>
<reference evidence="2 3" key="1">
    <citation type="submission" date="2019-06" db="EMBL/GenBank/DDBJ databases">
        <title>Whole genome shotgun sequence of Nitrobacter winogradskyi NBRC 14297.</title>
        <authorList>
            <person name="Hosoyama A."/>
            <person name="Uohara A."/>
            <person name="Ohji S."/>
            <person name="Ichikawa N."/>
        </authorList>
    </citation>
    <scope>NUCLEOTIDE SEQUENCE [LARGE SCALE GENOMIC DNA]</scope>
    <source>
        <strain evidence="2 3">NBRC 14297</strain>
    </source>
</reference>
<keyword evidence="1" id="KW-0472">Membrane</keyword>
<protein>
    <recommendedName>
        <fullName evidence="4">DUF454 domain-containing protein</fullName>
    </recommendedName>
</protein>
<feature type="transmembrane region" description="Helical" evidence="1">
    <location>
        <begin position="121"/>
        <end position="139"/>
    </location>
</feature>
<dbReference type="AlphaFoldDB" id="A0A4Y3W664"/>
<proteinExistence type="predicted"/>
<dbReference type="GO" id="GO:0005886">
    <property type="term" value="C:plasma membrane"/>
    <property type="evidence" value="ECO:0007669"/>
    <property type="project" value="TreeGrafter"/>
</dbReference>
<gene>
    <name evidence="2" type="ORF">NWI01_03650</name>
</gene>
<feature type="transmembrane region" description="Helical" evidence="1">
    <location>
        <begin position="28"/>
        <end position="49"/>
    </location>
</feature>
<organism evidence="2 3">
    <name type="scientific">Nitrobacter winogradskyi</name>
    <name type="common">Nitrobacter agilis</name>
    <dbReference type="NCBI Taxonomy" id="913"/>
    <lineage>
        <taxon>Bacteria</taxon>
        <taxon>Pseudomonadati</taxon>
        <taxon>Pseudomonadota</taxon>
        <taxon>Alphaproteobacteria</taxon>
        <taxon>Hyphomicrobiales</taxon>
        <taxon>Nitrobacteraceae</taxon>
        <taxon>Nitrobacter</taxon>
    </lineage>
</organism>
<sequence>MIADDPSFGSGVAGALDSRVGTSRMMRGVFLVAGIFFVALGFIGAFLPVLPTTPFLILAAACFTRSSPRLENWLLQHPRFGSLLCAWRERGAIPVKAKLMALGGMAIGFAGFWFGSHPGPWLTAAVALLMLTGLAYVFTRPS</sequence>
<dbReference type="Proteomes" id="UP000318825">
    <property type="component" value="Unassembled WGS sequence"/>
</dbReference>
<dbReference type="EMBL" id="BJNF01000006">
    <property type="protein sequence ID" value="GEC14473.1"/>
    <property type="molecule type" value="Genomic_DNA"/>
</dbReference>
<keyword evidence="1" id="KW-1133">Transmembrane helix</keyword>
<dbReference type="InterPro" id="IPR007401">
    <property type="entry name" value="DUF454"/>
</dbReference>
<evidence type="ECO:0000256" key="1">
    <source>
        <dbReference type="SAM" id="Phobius"/>
    </source>
</evidence>
<evidence type="ECO:0000313" key="3">
    <source>
        <dbReference type="Proteomes" id="UP000318825"/>
    </source>
</evidence>
<comment type="caution">
    <text evidence="2">The sequence shown here is derived from an EMBL/GenBank/DDBJ whole genome shotgun (WGS) entry which is preliminary data.</text>
</comment>
<dbReference type="PANTHER" id="PTHR35813">
    <property type="entry name" value="INNER MEMBRANE PROTEIN YBAN"/>
    <property type="match status" value="1"/>
</dbReference>
<dbReference type="Pfam" id="PF04304">
    <property type="entry name" value="DUF454"/>
    <property type="match status" value="1"/>
</dbReference>
<evidence type="ECO:0008006" key="4">
    <source>
        <dbReference type="Google" id="ProtNLM"/>
    </source>
</evidence>